<gene>
    <name evidence="1" type="ORF">KV203_09430</name>
</gene>
<accession>A0ABX8SD21</accession>
<name>A0ABX8SD21_9ACTN</name>
<evidence type="ECO:0008006" key="3">
    <source>
        <dbReference type="Google" id="ProtNLM"/>
    </source>
</evidence>
<evidence type="ECO:0000313" key="2">
    <source>
        <dbReference type="Proteomes" id="UP000887023"/>
    </source>
</evidence>
<dbReference type="EMBL" id="CP079105">
    <property type="protein sequence ID" value="QXQ15813.1"/>
    <property type="molecule type" value="Genomic_DNA"/>
</dbReference>
<organism evidence="1 2">
    <name type="scientific">Skermania pinensis</name>
    <dbReference type="NCBI Taxonomy" id="39122"/>
    <lineage>
        <taxon>Bacteria</taxon>
        <taxon>Bacillati</taxon>
        <taxon>Actinomycetota</taxon>
        <taxon>Actinomycetes</taxon>
        <taxon>Mycobacteriales</taxon>
        <taxon>Gordoniaceae</taxon>
        <taxon>Skermania</taxon>
    </lineage>
</organism>
<protein>
    <recommendedName>
        <fullName evidence="3">N-acetyltransferase domain-containing protein</fullName>
    </recommendedName>
</protein>
<evidence type="ECO:0000313" key="1">
    <source>
        <dbReference type="EMBL" id="QXQ15813.1"/>
    </source>
</evidence>
<proteinExistence type="predicted"/>
<dbReference type="Proteomes" id="UP000887023">
    <property type="component" value="Chromosome"/>
</dbReference>
<reference evidence="1" key="1">
    <citation type="submission" date="2021-07" db="EMBL/GenBank/DDBJ databases">
        <title>Candidatus Kaistella beijingensis sp. nov. isolated from a municipal wastewater treatment plant is involved in sludge foaming.</title>
        <authorList>
            <person name="Song Y."/>
            <person name="Liu S.-J."/>
        </authorList>
    </citation>
    <scope>NUCLEOTIDE SEQUENCE</scope>
    <source>
        <strain evidence="1">DSM 43998</strain>
    </source>
</reference>
<keyword evidence="2" id="KW-1185">Reference proteome</keyword>
<sequence>MIEEFWDLYEIAFGPLRTRAAARHVLYKDEFWEEMTDSRILKYVAWSADGEPLGLTTLTNTLEAVPWISPEYFTSRYPDHAARDALYYLGFTLVTQSARHTDAFRMMAQAMMDRLVAEQAVAFCDICSFNVSRGHARAINSIMQSHGAVEVGRLDQQNYYSATFAGAG</sequence>